<proteinExistence type="predicted"/>
<protein>
    <submittedName>
        <fullName evidence="2">Uncharacterized protein</fullName>
    </submittedName>
</protein>
<keyword evidence="1" id="KW-0472">Membrane</keyword>
<gene>
    <name evidence="2" type="ORF">LCGC14_2916120</name>
</gene>
<feature type="transmembrane region" description="Helical" evidence="1">
    <location>
        <begin position="21"/>
        <end position="42"/>
    </location>
</feature>
<evidence type="ECO:0000256" key="1">
    <source>
        <dbReference type="SAM" id="Phobius"/>
    </source>
</evidence>
<dbReference type="EMBL" id="LAZR01057833">
    <property type="protein sequence ID" value="KKK71217.1"/>
    <property type="molecule type" value="Genomic_DNA"/>
</dbReference>
<feature type="non-terminal residue" evidence="2">
    <location>
        <position position="58"/>
    </location>
</feature>
<keyword evidence="1" id="KW-1133">Transmembrane helix</keyword>
<reference evidence="2" key="1">
    <citation type="journal article" date="2015" name="Nature">
        <title>Complex archaea that bridge the gap between prokaryotes and eukaryotes.</title>
        <authorList>
            <person name="Spang A."/>
            <person name="Saw J.H."/>
            <person name="Jorgensen S.L."/>
            <person name="Zaremba-Niedzwiedzka K."/>
            <person name="Martijn J."/>
            <person name="Lind A.E."/>
            <person name="van Eijk R."/>
            <person name="Schleper C."/>
            <person name="Guy L."/>
            <person name="Ettema T.J."/>
        </authorList>
    </citation>
    <scope>NUCLEOTIDE SEQUENCE</scope>
</reference>
<comment type="caution">
    <text evidence="2">The sequence shown here is derived from an EMBL/GenBank/DDBJ whole genome shotgun (WGS) entry which is preliminary data.</text>
</comment>
<keyword evidence="1" id="KW-0812">Transmembrane</keyword>
<sequence>MKKLYKAVDSREFCFIFFGEIRGLYFLYGIIGVGHLIAVSSLSQTITPGPPHSDSPYS</sequence>
<organism evidence="2">
    <name type="scientific">marine sediment metagenome</name>
    <dbReference type="NCBI Taxonomy" id="412755"/>
    <lineage>
        <taxon>unclassified sequences</taxon>
        <taxon>metagenomes</taxon>
        <taxon>ecological metagenomes</taxon>
    </lineage>
</organism>
<accession>A0A0F8XQ90</accession>
<evidence type="ECO:0000313" key="2">
    <source>
        <dbReference type="EMBL" id="KKK71217.1"/>
    </source>
</evidence>
<dbReference type="AlphaFoldDB" id="A0A0F8XQ90"/>
<name>A0A0F8XQ90_9ZZZZ</name>